<dbReference type="InterPro" id="IPR036691">
    <property type="entry name" value="Endo/exonu/phosph_ase_sf"/>
</dbReference>
<evidence type="ECO:0000313" key="1">
    <source>
        <dbReference type="Proteomes" id="UP000515154"/>
    </source>
</evidence>
<gene>
    <name evidence="2" type="primary">LOC115214779</name>
</gene>
<reference evidence="2" key="1">
    <citation type="submission" date="2025-08" db="UniProtKB">
        <authorList>
            <consortium name="RefSeq"/>
        </authorList>
    </citation>
    <scope>IDENTIFICATION</scope>
</reference>
<dbReference type="Gene3D" id="3.60.10.10">
    <property type="entry name" value="Endonuclease/exonuclease/phosphatase"/>
    <property type="match status" value="1"/>
</dbReference>
<evidence type="ECO:0000313" key="2">
    <source>
        <dbReference type="RefSeq" id="XP_029639670.1"/>
    </source>
</evidence>
<proteinExistence type="predicted"/>
<accession>A0A6P7SMZ6</accession>
<dbReference type="AlphaFoldDB" id="A0A6P7SMZ6"/>
<dbReference type="RefSeq" id="XP_029639670.1">
    <property type="nucleotide sequence ID" value="XM_029783810.1"/>
</dbReference>
<dbReference type="KEGG" id="osn:115214779"/>
<keyword evidence="1" id="KW-1185">Reference proteome</keyword>
<protein>
    <submittedName>
        <fullName evidence="2">Craniofacial development protein 2-like</fullName>
    </submittedName>
</protein>
<organism evidence="1 2">
    <name type="scientific">Octopus sinensis</name>
    <name type="common">East Asian common octopus</name>
    <dbReference type="NCBI Taxonomy" id="2607531"/>
    <lineage>
        <taxon>Eukaryota</taxon>
        <taxon>Metazoa</taxon>
        <taxon>Spiralia</taxon>
        <taxon>Lophotrochozoa</taxon>
        <taxon>Mollusca</taxon>
        <taxon>Cephalopoda</taxon>
        <taxon>Coleoidea</taxon>
        <taxon>Octopodiformes</taxon>
        <taxon>Octopoda</taxon>
        <taxon>Incirrata</taxon>
        <taxon>Octopodidae</taxon>
        <taxon>Octopus</taxon>
    </lineage>
</organism>
<dbReference type="Proteomes" id="UP000515154">
    <property type="component" value="Linkage group LG8"/>
</dbReference>
<sequence>MKDDGVHIVTGEFNEHFGRHIEGFQSAQRGYGFGSRNEEGRRLMKFCDTRGLLVYINFRKPANHLINYQSCGRTSQIDYILTKHRDKCMPVNTKSVLGEECTTQHKLVVSAFRIRTRRIQRCKSI</sequence>
<name>A0A6P7SMZ6_9MOLL</name>